<dbReference type="PANTHER" id="PTHR31744:SF115">
    <property type="entry name" value="NAC DOMAIN CONTAINING PROTEIN 38"/>
    <property type="match status" value="1"/>
</dbReference>
<dbReference type="FunFam" id="2.170.150.80:FF:000006">
    <property type="entry name" value="NAC domain-containing protein 100-like"/>
    <property type="match status" value="1"/>
</dbReference>
<dbReference type="Pfam" id="PF02365">
    <property type="entry name" value="NAM"/>
    <property type="match status" value="1"/>
</dbReference>
<dbReference type="AlphaFoldDB" id="A0AAQ3K0X5"/>
<sequence>MEERGKEDDHQLPPGFRFHPTDEELITHYLTQKLTEPDFDARAVAEVDLNKCEPWDLPGKAKMGEKEWYFFSQRDRKYPTGVRTNRATNAGYWKTTGKDKEIFNSNTSELVGMKKTLVFYKGRAPRGEKTNWVMHEYRLHSKSALKINKDEWVVCRVFMKSSGSKKYTSNQPRSNPYHVEMGHQPLLPSLMQPDPFHLGAGARSYLSNGADPLMDLSRFSRFSSPFQPQMNSFHGSGAPFASLAALNLNLGGPPPPQNAPRQQMHAPLQPHGVAEPPPPPPPQVMGGMDGGGYSTDVSSTITGSRYHQNVESCVEFEGYWNY</sequence>
<keyword evidence="1" id="KW-0805">Transcription regulation</keyword>
<evidence type="ECO:0000256" key="4">
    <source>
        <dbReference type="ARBA" id="ARBA00023242"/>
    </source>
</evidence>
<feature type="domain" description="NAC" evidence="6">
    <location>
        <begin position="12"/>
        <end position="160"/>
    </location>
</feature>
<evidence type="ECO:0000313" key="7">
    <source>
        <dbReference type="EMBL" id="WOK99903.1"/>
    </source>
</evidence>
<keyword evidence="2" id="KW-0238">DNA-binding</keyword>
<name>A0AAQ3K0X5_9LILI</name>
<evidence type="ECO:0000256" key="3">
    <source>
        <dbReference type="ARBA" id="ARBA00023163"/>
    </source>
</evidence>
<feature type="region of interest" description="Disordered" evidence="5">
    <location>
        <begin position="249"/>
        <end position="294"/>
    </location>
</feature>
<dbReference type="GO" id="GO:0006355">
    <property type="term" value="P:regulation of DNA-templated transcription"/>
    <property type="evidence" value="ECO:0007669"/>
    <property type="project" value="InterPro"/>
</dbReference>
<accession>A0AAQ3K0X5</accession>
<organism evidence="7 8">
    <name type="scientific">Canna indica</name>
    <name type="common">Indian-shot</name>
    <dbReference type="NCBI Taxonomy" id="4628"/>
    <lineage>
        <taxon>Eukaryota</taxon>
        <taxon>Viridiplantae</taxon>
        <taxon>Streptophyta</taxon>
        <taxon>Embryophyta</taxon>
        <taxon>Tracheophyta</taxon>
        <taxon>Spermatophyta</taxon>
        <taxon>Magnoliopsida</taxon>
        <taxon>Liliopsida</taxon>
        <taxon>Zingiberales</taxon>
        <taxon>Cannaceae</taxon>
        <taxon>Canna</taxon>
    </lineage>
</organism>
<dbReference type="Gene3D" id="2.170.150.80">
    <property type="entry name" value="NAC domain"/>
    <property type="match status" value="1"/>
</dbReference>
<dbReference type="Proteomes" id="UP001327560">
    <property type="component" value="Chromosome 3"/>
</dbReference>
<dbReference type="SUPFAM" id="SSF101941">
    <property type="entry name" value="NAC domain"/>
    <property type="match status" value="1"/>
</dbReference>
<reference evidence="7 8" key="1">
    <citation type="submission" date="2023-10" db="EMBL/GenBank/DDBJ databases">
        <title>Chromosome-scale genome assembly provides insights into flower coloration mechanisms of Canna indica.</title>
        <authorList>
            <person name="Li C."/>
        </authorList>
    </citation>
    <scope>NUCLEOTIDE SEQUENCE [LARGE SCALE GENOMIC DNA]</scope>
    <source>
        <tissue evidence="7">Flower</tissue>
    </source>
</reference>
<dbReference type="InterPro" id="IPR003441">
    <property type="entry name" value="NAC-dom"/>
</dbReference>
<dbReference type="PANTHER" id="PTHR31744">
    <property type="entry name" value="PROTEIN CUP-SHAPED COTYLEDON 2-RELATED"/>
    <property type="match status" value="1"/>
</dbReference>
<dbReference type="PROSITE" id="PS51005">
    <property type="entry name" value="NAC"/>
    <property type="match status" value="1"/>
</dbReference>
<dbReference type="EMBL" id="CP136892">
    <property type="protein sequence ID" value="WOK99903.1"/>
    <property type="molecule type" value="Genomic_DNA"/>
</dbReference>
<evidence type="ECO:0000259" key="6">
    <source>
        <dbReference type="PROSITE" id="PS51005"/>
    </source>
</evidence>
<evidence type="ECO:0000256" key="2">
    <source>
        <dbReference type="ARBA" id="ARBA00023125"/>
    </source>
</evidence>
<evidence type="ECO:0000256" key="1">
    <source>
        <dbReference type="ARBA" id="ARBA00023015"/>
    </source>
</evidence>
<keyword evidence="8" id="KW-1185">Reference proteome</keyword>
<evidence type="ECO:0000313" key="8">
    <source>
        <dbReference type="Proteomes" id="UP001327560"/>
    </source>
</evidence>
<gene>
    <name evidence="7" type="ORF">Cni_G08615</name>
</gene>
<evidence type="ECO:0000256" key="5">
    <source>
        <dbReference type="SAM" id="MobiDB-lite"/>
    </source>
</evidence>
<keyword evidence="4" id="KW-0539">Nucleus</keyword>
<protein>
    <submittedName>
        <fullName evidence="7">NAC domain-containing protein</fullName>
    </submittedName>
</protein>
<proteinExistence type="predicted"/>
<dbReference type="InterPro" id="IPR036093">
    <property type="entry name" value="NAC_dom_sf"/>
</dbReference>
<dbReference type="GO" id="GO:0003677">
    <property type="term" value="F:DNA binding"/>
    <property type="evidence" value="ECO:0007669"/>
    <property type="project" value="UniProtKB-KW"/>
</dbReference>
<keyword evidence="3" id="KW-0804">Transcription</keyword>